<organism evidence="5 6">
    <name type="scientific">Cylindrotheca closterium</name>
    <dbReference type="NCBI Taxonomy" id="2856"/>
    <lineage>
        <taxon>Eukaryota</taxon>
        <taxon>Sar</taxon>
        <taxon>Stramenopiles</taxon>
        <taxon>Ochrophyta</taxon>
        <taxon>Bacillariophyta</taxon>
        <taxon>Bacillariophyceae</taxon>
        <taxon>Bacillariophycidae</taxon>
        <taxon>Bacillariales</taxon>
        <taxon>Bacillariaceae</taxon>
        <taxon>Cylindrotheca</taxon>
    </lineage>
</organism>
<dbReference type="Gene3D" id="3.30.10.10">
    <property type="entry name" value="Trypsin Inhibitor V, subunit A"/>
    <property type="match status" value="1"/>
</dbReference>
<dbReference type="AlphaFoldDB" id="A0AAD2CHS4"/>
<dbReference type="PANTHER" id="PTHR33091:SF29">
    <property type="entry name" value="SUBTILISIN INHIBITOR 1"/>
    <property type="match status" value="1"/>
</dbReference>
<comment type="caution">
    <text evidence="5">The sequence shown here is derived from an EMBL/GenBank/DDBJ whole genome shotgun (WGS) entry which is preliminary data.</text>
</comment>
<keyword evidence="6" id="KW-1185">Reference proteome</keyword>
<gene>
    <name evidence="5" type="ORF">CYCCA115_LOCUS4329</name>
</gene>
<dbReference type="Proteomes" id="UP001295423">
    <property type="component" value="Unassembled WGS sequence"/>
</dbReference>
<dbReference type="GO" id="GO:0004867">
    <property type="term" value="F:serine-type endopeptidase inhibitor activity"/>
    <property type="evidence" value="ECO:0007669"/>
    <property type="project" value="UniProtKB-KW"/>
</dbReference>
<dbReference type="Pfam" id="PF00280">
    <property type="entry name" value="potato_inhibit"/>
    <property type="match status" value="1"/>
</dbReference>
<dbReference type="SUPFAM" id="SSF54654">
    <property type="entry name" value="CI-2 family of serine protease inhibitors"/>
    <property type="match status" value="1"/>
</dbReference>
<name>A0AAD2CHS4_9STRA</name>
<comment type="similarity">
    <text evidence="1">Belongs to the protease inhibitor I13 (potato type I serine protease inhibitor) family.</text>
</comment>
<feature type="region of interest" description="Disordered" evidence="4">
    <location>
        <begin position="1"/>
        <end position="32"/>
    </location>
</feature>
<dbReference type="EMBL" id="CAKOGP040000435">
    <property type="protein sequence ID" value="CAJ1934992.1"/>
    <property type="molecule type" value="Genomic_DNA"/>
</dbReference>
<dbReference type="PROSITE" id="PS00285">
    <property type="entry name" value="POTATO_INHIBITOR"/>
    <property type="match status" value="1"/>
</dbReference>
<protein>
    <submittedName>
        <fullName evidence="5">Uncharacterized protein</fullName>
    </submittedName>
</protein>
<dbReference type="GO" id="GO:0009611">
    <property type="term" value="P:response to wounding"/>
    <property type="evidence" value="ECO:0007669"/>
    <property type="project" value="InterPro"/>
</dbReference>
<dbReference type="PANTHER" id="PTHR33091">
    <property type="entry name" value="PROTEIN, PUTATIVE, EXPRESSED-RELATED"/>
    <property type="match status" value="1"/>
</dbReference>
<dbReference type="InterPro" id="IPR036354">
    <property type="entry name" value="Prot_inh_pot1_sf"/>
</dbReference>
<accession>A0AAD2CHS4</accession>
<proteinExistence type="inferred from homology"/>
<evidence type="ECO:0000256" key="4">
    <source>
        <dbReference type="SAM" id="MobiDB-lite"/>
    </source>
</evidence>
<evidence type="ECO:0000256" key="1">
    <source>
        <dbReference type="ARBA" id="ARBA00008210"/>
    </source>
</evidence>
<evidence type="ECO:0000313" key="6">
    <source>
        <dbReference type="Proteomes" id="UP001295423"/>
    </source>
</evidence>
<evidence type="ECO:0000313" key="5">
    <source>
        <dbReference type="EMBL" id="CAJ1934992.1"/>
    </source>
</evidence>
<dbReference type="InterPro" id="IPR000864">
    <property type="entry name" value="Prot_inh_pot1"/>
</dbReference>
<evidence type="ECO:0000256" key="3">
    <source>
        <dbReference type="ARBA" id="ARBA00022900"/>
    </source>
</evidence>
<keyword evidence="3" id="KW-0722">Serine protease inhibitor</keyword>
<reference evidence="5" key="1">
    <citation type="submission" date="2023-08" db="EMBL/GenBank/DDBJ databases">
        <authorList>
            <person name="Audoor S."/>
            <person name="Bilcke G."/>
        </authorList>
    </citation>
    <scope>NUCLEOTIDE SEQUENCE</scope>
</reference>
<sequence length="109" mass="12562">MMMQVKSHVPGRHRKSNSFQLAFSPHPKHKRPQAVLKRTSILNLKNKSEWPELVGMDGVEARKRIRDEVPSVQASIVNLEEMITEEYMPGRVQIFVDDNCKVTWPPQIG</sequence>
<keyword evidence="2" id="KW-0646">Protease inhibitor</keyword>
<evidence type="ECO:0000256" key="2">
    <source>
        <dbReference type="ARBA" id="ARBA00022690"/>
    </source>
</evidence>